<evidence type="ECO:0000256" key="5">
    <source>
        <dbReference type="RuleBase" id="RU363041"/>
    </source>
</evidence>
<dbReference type="Pfam" id="PF01925">
    <property type="entry name" value="TauE"/>
    <property type="match status" value="1"/>
</dbReference>
<keyword evidence="4 5" id="KW-0472">Membrane</keyword>
<name>A0ABN6H5T4_9BACT</name>
<sequence length="333" mass="35913">MKVARTSPAAKRWIYPAALVVVWGVWAAAMSIGDAWHLFATRWPMALTMVFGSFVAGSTPAGGGAVAYPVFTKMLSVPTGDAALFGLMIQAVGMNMAALFILTRGIRINRNVLGWTVLGAVPGVMAGLAFVELPANVPRLAFSSLLFAFALALYRSHWKRRHIPEPEIVGWTRRDGIRFALLGVLGGVVASQLGSGADMLCFMLMTLGYGLDERVAVPTSVVTMAVVSAFGFAFRLLMPQPIGVVWEYWAVAAPVVAVGAPFGAWVASRVKGGAILVFVFVLVVVELTTTAILVPVDAPRGVMLVAVLAVAAVWFWRLRRMRERRWKARQQGL</sequence>
<keyword evidence="7" id="KW-1185">Reference proteome</keyword>
<feature type="transmembrane region" description="Helical" evidence="5">
    <location>
        <begin position="112"/>
        <end position="131"/>
    </location>
</feature>
<organism evidence="6 7">
    <name type="scientific">Haloferula helveola</name>
    <dbReference type="NCBI Taxonomy" id="490095"/>
    <lineage>
        <taxon>Bacteria</taxon>
        <taxon>Pseudomonadati</taxon>
        <taxon>Verrucomicrobiota</taxon>
        <taxon>Verrucomicrobiia</taxon>
        <taxon>Verrucomicrobiales</taxon>
        <taxon>Verrucomicrobiaceae</taxon>
        <taxon>Haloferula</taxon>
    </lineage>
</organism>
<dbReference type="InterPro" id="IPR002781">
    <property type="entry name" value="TM_pro_TauE-like"/>
</dbReference>
<accession>A0ABN6H5T4</accession>
<comment type="similarity">
    <text evidence="5">Belongs to the 4-toluene sulfonate uptake permease (TSUP) (TC 2.A.102) family.</text>
</comment>
<feature type="transmembrane region" description="Helical" evidence="5">
    <location>
        <begin position="300"/>
        <end position="318"/>
    </location>
</feature>
<feature type="transmembrane region" description="Helical" evidence="5">
    <location>
        <begin position="274"/>
        <end position="294"/>
    </location>
</feature>
<reference evidence="6 7" key="1">
    <citation type="submission" date="2021-06" db="EMBL/GenBank/DDBJ databases">
        <title>Complete genome of Haloferula helveola possessing various polysaccharide degrading enzymes.</title>
        <authorList>
            <person name="Takami H."/>
            <person name="Huang C."/>
            <person name="Hamasaki K."/>
        </authorList>
    </citation>
    <scope>NUCLEOTIDE SEQUENCE [LARGE SCALE GENOMIC DNA]</scope>
    <source>
        <strain evidence="6 7">CN-1</strain>
    </source>
</reference>
<keyword evidence="2 5" id="KW-0812">Transmembrane</keyword>
<evidence type="ECO:0000256" key="1">
    <source>
        <dbReference type="ARBA" id="ARBA00004141"/>
    </source>
</evidence>
<feature type="transmembrane region" description="Helical" evidence="5">
    <location>
        <begin position="13"/>
        <end position="33"/>
    </location>
</feature>
<evidence type="ECO:0000256" key="4">
    <source>
        <dbReference type="ARBA" id="ARBA00023136"/>
    </source>
</evidence>
<protein>
    <recommendedName>
        <fullName evidence="5">Probable membrane transporter protein</fullName>
    </recommendedName>
</protein>
<gene>
    <name evidence="6" type="ORF">HAHE_28720</name>
</gene>
<evidence type="ECO:0000313" key="6">
    <source>
        <dbReference type="EMBL" id="BCX48964.1"/>
    </source>
</evidence>
<dbReference type="PANTHER" id="PTHR31154:SF4">
    <property type="entry name" value="MEMBRANE TRANSPORTER PROTEIN"/>
    <property type="match status" value="1"/>
</dbReference>
<dbReference type="EMBL" id="AP024702">
    <property type="protein sequence ID" value="BCX48964.1"/>
    <property type="molecule type" value="Genomic_DNA"/>
</dbReference>
<feature type="transmembrane region" description="Helical" evidence="5">
    <location>
        <begin position="83"/>
        <end position="103"/>
    </location>
</feature>
<feature type="transmembrane region" description="Helical" evidence="5">
    <location>
        <begin position="248"/>
        <end position="267"/>
    </location>
</feature>
<feature type="transmembrane region" description="Helical" evidence="5">
    <location>
        <begin position="45"/>
        <end position="71"/>
    </location>
</feature>
<dbReference type="Proteomes" id="UP001374893">
    <property type="component" value="Chromosome"/>
</dbReference>
<evidence type="ECO:0000313" key="7">
    <source>
        <dbReference type="Proteomes" id="UP001374893"/>
    </source>
</evidence>
<dbReference type="PANTHER" id="PTHR31154">
    <property type="entry name" value="MEMBRANE TRANSPORTER PROTEIN"/>
    <property type="match status" value="1"/>
</dbReference>
<feature type="transmembrane region" description="Helical" evidence="5">
    <location>
        <begin position="137"/>
        <end position="154"/>
    </location>
</feature>
<keyword evidence="5" id="KW-1003">Cell membrane</keyword>
<evidence type="ECO:0000256" key="3">
    <source>
        <dbReference type="ARBA" id="ARBA00022989"/>
    </source>
</evidence>
<feature type="transmembrane region" description="Helical" evidence="5">
    <location>
        <begin position="215"/>
        <end position="236"/>
    </location>
</feature>
<dbReference type="RefSeq" id="WP_338685388.1">
    <property type="nucleotide sequence ID" value="NZ_AP024702.1"/>
</dbReference>
<evidence type="ECO:0000256" key="2">
    <source>
        <dbReference type="ARBA" id="ARBA00022692"/>
    </source>
</evidence>
<comment type="subcellular location">
    <subcellularLocation>
        <location evidence="5">Cell membrane</location>
        <topology evidence="5">Multi-pass membrane protein</topology>
    </subcellularLocation>
    <subcellularLocation>
        <location evidence="1">Membrane</location>
        <topology evidence="1">Multi-pass membrane protein</topology>
    </subcellularLocation>
</comment>
<keyword evidence="3 5" id="KW-1133">Transmembrane helix</keyword>
<proteinExistence type="inferred from homology"/>